<keyword evidence="5" id="KW-1185">Reference proteome</keyword>
<dbReference type="CDD" id="cd04301">
    <property type="entry name" value="NAT_SF"/>
    <property type="match status" value="1"/>
</dbReference>
<accession>A0A3M4A8D1</accession>
<feature type="domain" description="N-acetyltransferase" evidence="3">
    <location>
        <begin position="10"/>
        <end position="163"/>
    </location>
</feature>
<evidence type="ECO:0000256" key="1">
    <source>
        <dbReference type="ARBA" id="ARBA00022679"/>
    </source>
</evidence>
<evidence type="ECO:0000313" key="5">
    <source>
        <dbReference type="Proteomes" id="UP000276587"/>
    </source>
</evidence>
<dbReference type="Gene3D" id="3.40.630.30">
    <property type="match status" value="1"/>
</dbReference>
<dbReference type="AlphaFoldDB" id="A0A3M4A8D1"/>
<dbReference type="Pfam" id="PF00583">
    <property type="entry name" value="Acetyltransf_1"/>
    <property type="match status" value="1"/>
</dbReference>
<evidence type="ECO:0000259" key="3">
    <source>
        <dbReference type="PROSITE" id="PS51186"/>
    </source>
</evidence>
<comment type="caution">
    <text evidence="4">The sequence shown here is derived from an EMBL/GenBank/DDBJ whole genome shotgun (WGS) entry which is preliminary data.</text>
</comment>
<evidence type="ECO:0000313" key="4">
    <source>
        <dbReference type="EMBL" id="RMP03161.1"/>
    </source>
</evidence>
<dbReference type="Proteomes" id="UP000276587">
    <property type="component" value="Unassembled WGS sequence"/>
</dbReference>
<dbReference type="PANTHER" id="PTHR43877">
    <property type="entry name" value="AMINOALKYLPHOSPHONATE N-ACETYLTRANSFERASE-RELATED-RELATED"/>
    <property type="match status" value="1"/>
</dbReference>
<dbReference type="PROSITE" id="PS51186">
    <property type="entry name" value="GNAT"/>
    <property type="match status" value="1"/>
</dbReference>
<organism evidence="4 5">
    <name type="scientific">Pseudomonas marginalis pv. marginalis</name>
    <dbReference type="NCBI Taxonomy" id="97473"/>
    <lineage>
        <taxon>Bacteria</taxon>
        <taxon>Pseudomonadati</taxon>
        <taxon>Pseudomonadota</taxon>
        <taxon>Gammaproteobacteria</taxon>
        <taxon>Pseudomonadales</taxon>
        <taxon>Pseudomonadaceae</taxon>
        <taxon>Pseudomonas</taxon>
    </lineage>
</organism>
<evidence type="ECO:0000256" key="2">
    <source>
        <dbReference type="ARBA" id="ARBA00023315"/>
    </source>
</evidence>
<keyword evidence="2" id="KW-0012">Acyltransferase</keyword>
<dbReference type="InterPro" id="IPR050832">
    <property type="entry name" value="Bact_Acetyltransf"/>
</dbReference>
<name>A0A3M4A8D1_PSEMA</name>
<dbReference type="GO" id="GO:0016747">
    <property type="term" value="F:acyltransferase activity, transferring groups other than amino-acyl groups"/>
    <property type="evidence" value="ECO:0007669"/>
    <property type="project" value="InterPro"/>
</dbReference>
<dbReference type="InterPro" id="IPR000182">
    <property type="entry name" value="GNAT_dom"/>
</dbReference>
<keyword evidence="1" id="KW-0808">Transferase</keyword>
<proteinExistence type="predicted"/>
<gene>
    <name evidence="4" type="ORF">ALQ29_01272</name>
</gene>
<sequence>MISWKQIDMLEIKRATLQDAQIAFDIRLRAIRSQCIGAYTHEQMMMWTRGKAEDGYSTLMDKLFYLGWVQGQPVVTGMLDLDNHEVGALFVLPGFTGCGYGKAMLDHLENVARELAIEEVVLDATLNAAGFYRACGYVGDEQAIYHSPSGLALACIAMTKPLNSSAGRIPVSHKSA</sequence>
<protein>
    <recommendedName>
        <fullName evidence="3">N-acetyltransferase domain-containing protein</fullName>
    </recommendedName>
</protein>
<dbReference type="SUPFAM" id="SSF55729">
    <property type="entry name" value="Acyl-CoA N-acyltransferases (Nat)"/>
    <property type="match status" value="1"/>
</dbReference>
<dbReference type="EMBL" id="RBQF01000326">
    <property type="protein sequence ID" value="RMP03161.1"/>
    <property type="molecule type" value="Genomic_DNA"/>
</dbReference>
<reference evidence="4 5" key="1">
    <citation type="submission" date="2018-08" db="EMBL/GenBank/DDBJ databases">
        <title>Recombination of ecologically and evolutionarily significant loci maintains genetic cohesion in the Pseudomonas syringae species complex.</title>
        <authorList>
            <person name="Dillon M."/>
            <person name="Thakur S."/>
            <person name="Almeida R.N.D."/>
            <person name="Weir B.S."/>
            <person name="Guttman D.S."/>
        </authorList>
    </citation>
    <scope>NUCLEOTIDE SEQUENCE [LARGE SCALE GENOMIC DNA]</scope>
    <source>
        <strain evidence="4 5">ICMP 3555</strain>
    </source>
</reference>
<dbReference type="InterPro" id="IPR016181">
    <property type="entry name" value="Acyl_CoA_acyltransferase"/>
</dbReference>
<dbReference type="PANTHER" id="PTHR43877:SF2">
    <property type="entry name" value="AMINOALKYLPHOSPHONATE N-ACETYLTRANSFERASE-RELATED"/>
    <property type="match status" value="1"/>
</dbReference>